<comment type="similarity">
    <text evidence="2">Belongs to the serine/threonine dehydratase family.</text>
</comment>
<name>A0AAC9JS31_9HYPH</name>
<dbReference type="GO" id="GO:0006565">
    <property type="term" value="P:L-serine catabolic process"/>
    <property type="evidence" value="ECO:0007669"/>
    <property type="project" value="TreeGrafter"/>
</dbReference>
<dbReference type="NCBIfam" id="NF005600">
    <property type="entry name" value="PRK07334.1"/>
    <property type="match status" value="1"/>
</dbReference>
<organism evidence="7 8">
    <name type="scientific">Chelatococcus daeguensis</name>
    <dbReference type="NCBI Taxonomy" id="444444"/>
    <lineage>
        <taxon>Bacteria</taxon>
        <taxon>Pseudomonadati</taxon>
        <taxon>Pseudomonadota</taxon>
        <taxon>Alphaproteobacteria</taxon>
        <taxon>Hyphomicrobiales</taxon>
        <taxon>Chelatococcaceae</taxon>
        <taxon>Chelatococcus</taxon>
    </lineage>
</organism>
<dbReference type="RefSeq" id="WP_055460578.1">
    <property type="nucleotide sequence ID" value="NZ_CP018095.1"/>
</dbReference>
<keyword evidence="3" id="KW-0663">Pyridoxal phosphate</keyword>
<evidence type="ECO:0000259" key="6">
    <source>
        <dbReference type="PROSITE" id="PS51671"/>
    </source>
</evidence>
<evidence type="ECO:0000313" key="8">
    <source>
        <dbReference type="Proteomes" id="UP000182703"/>
    </source>
</evidence>
<dbReference type="KEGG" id="cdq:BOQ54_08060"/>
<proteinExistence type="inferred from homology"/>
<dbReference type="Proteomes" id="UP000182703">
    <property type="component" value="Chromosome"/>
</dbReference>
<dbReference type="GO" id="GO:0009097">
    <property type="term" value="P:isoleucine biosynthetic process"/>
    <property type="evidence" value="ECO:0007669"/>
    <property type="project" value="TreeGrafter"/>
</dbReference>
<dbReference type="Gene3D" id="3.40.50.1100">
    <property type="match status" value="2"/>
</dbReference>
<dbReference type="PANTHER" id="PTHR48078">
    <property type="entry name" value="THREONINE DEHYDRATASE, MITOCHONDRIAL-RELATED"/>
    <property type="match status" value="1"/>
</dbReference>
<dbReference type="Pfam" id="PF00291">
    <property type="entry name" value="PALP"/>
    <property type="match status" value="1"/>
</dbReference>
<comment type="cofactor">
    <cofactor evidence="1">
        <name>pyridoxal 5'-phosphate</name>
        <dbReference type="ChEBI" id="CHEBI:597326"/>
    </cofactor>
</comment>
<evidence type="ECO:0000256" key="5">
    <source>
        <dbReference type="ARBA" id="ARBA00049406"/>
    </source>
</evidence>
<dbReference type="Gene3D" id="3.30.70.260">
    <property type="match status" value="1"/>
</dbReference>
<dbReference type="PANTHER" id="PTHR48078:SF6">
    <property type="entry name" value="L-THREONINE DEHYDRATASE CATABOLIC TDCB"/>
    <property type="match status" value="1"/>
</dbReference>
<dbReference type="InterPro" id="IPR001926">
    <property type="entry name" value="TrpB-like_PALP"/>
</dbReference>
<comment type="catalytic activity">
    <reaction evidence="5">
        <text>L-serine = pyruvate + NH4(+)</text>
        <dbReference type="Rhea" id="RHEA:19169"/>
        <dbReference type="ChEBI" id="CHEBI:15361"/>
        <dbReference type="ChEBI" id="CHEBI:28938"/>
        <dbReference type="ChEBI" id="CHEBI:33384"/>
        <dbReference type="EC" id="4.3.1.17"/>
    </reaction>
</comment>
<dbReference type="CDD" id="cd01562">
    <property type="entry name" value="Thr-dehyd"/>
    <property type="match status" value="1"/>
</dbReference>
<keyword evidence="8" id="KW-1185">Reference proteome</keyword>
<dbReference type="FunFam" id="3.40.50.1100:FF:000005">
    <property type="entry name" value="Threonine dehydratase catabolic"/>
    <property type="match status" value="1"/>
</dbReference>
<dbReference type="EMBL" id="CP018095">
    <property type="protein sequence ID" value="APF37290.1"/>
    <property type="molecule type" value="Genomic_DNA"/>
</dbReference>
<dbReference type="CDD" id="cd04886">
    <property type="entry name" value="ACT_ThrD-II-like"/>
    <property type="match status" value="1"/>
</dbReference>
<accession>A0AAC9JS31</accession>
<protein>
    <submittedName>
        <fullName evidence="7">Threonine ammonia-lyase</fullName>
    </submittedName>
</protein>
<gene>
    <name evidence="7" type="ORF">BOQ54_08060</name>
</gene>
<dbReference type="PROSITE" id="PS51671">
    <property type="entry name" value="ACT"/>
    <property type="match status" value="1"/>
</dbReference>
<dbReference type="InterPro" id="IPR036052">
    <property type="entry name" value="TrpB-like_PALP_sf"/>
</dbReference>
<evidence type="ECO:0000256" key="1">
    <source>
        <dbReference type="ARBA" id="ARBA00001933"/>
    </source>
</evidence>
<dbReference type="NCBIfam" id="TIGR01127">
    <property type="entry name" value="ilvA_1Cterm"/>
    <property type="match status" value="1"/>
</dbReference>
<dbReference type="InterPro" id="IPR045865">
    <property type="entry name" value="ACT-like_dom_sf"/>
</dbReference>
<dbReference type="InterPro" id="IPR050147">
    <property type="entry name" value="Ser/Thr_Dehydratase"/>
</dbReference>
<dbReference type="GO" id="GO:0004794">
    <property type="term" value="F:threonine deaminase activity"/>
    <property type="evidence" value="ECO:0007669"/>
    <property type="project" value="InterPro"/>
</dbReference>
<dbReference type="AlphaFoldDB" id="A0AAC9JS31"/>
<dbReference type="InterPro" id="IPR005789">
    <property type="entry name" value="Thr_deHydtase_catblc"/>
</dbReference>
<dbReference type="Pfam" id="PF01842">
    <property type="entry name" value="ACT"/>
    <property type="match status" value="1"/>
</dbReference>
<sequence>MTAERHAITLADVEAAAAIVAGKVLRTPMMPAPRLSALTGAEVFVKHENMQATGSFKERGALVKLTRLTDDERRRGVIAMSAGNHAQAVAYHARRLGIPATIVMPEATPLVKVENTRAHGARVVLFGETLYESAERARAIAAEEGLVFVHPYDDPAVMAGQGTIALEMLADVPDLDTLVVPIGGGGLFSGIAVAAKALKPGIDVVGVEALLYPSFHNAITGSDLPIGGPTLAEGIAVKTVGTMTLPIVRALASEIILVEEAAIERAVNAYATQQRTMAEGAGAAGLAAMFARPERFSGRKVGLVLCGGNIDARLLASVMVRELERAERIVSFRITTSDRPGLLGRVASRLGELGANILEVSHGRLYLDVPAKGVTIDLTVETRDAEHTRAILAALEADGLAPRRVDARGLSETP</sequence>
<evidence type="ECO:0000313" key="7">
    <source>
        <dbReference type="EMBL" id="APF37290.1"/>
    </source>
</evidence>
<dbReference type="SUPFAM" id="SSF53686">
    <property type="entry name" value="Tryptophan synthase beta subunit-like PLP-dependent enzymes"/>
    <property type="match status" value="1"/>
</dbReference>
<keyword evidence="4" id="KW-0456">Lyase</keyword>
<dbReference type="InterPro" id="IPR044561">
    <property type="entry name" value="ACT_ThrD-II-like"/>
</dbReference>
<feature type="domain" description="ACT" evidence="6">
    <location>
        <begin position="331"/>
        <end position="412"/>
    </location>
</feature>
<evidence type="ECO:0000256" key="4">
    <source>
        <dbReference type="ARBA" id="ARBA00023239"/>
    </source>
</evidence>
<evidence type="ECO:0000256" key="2">
    <source>
        <dbReference type="ARBA" id="ARBA00010869"/>
    </source>
</evidence>
<dbReference type="GO" id="GO:0003941">
    <property type="term" value="F:L-serine ammonia-lyase activity"/>
    <property type="evidence" value="ECO:0007669"/>
    <property type="project" value="UniProtKB-EC"/>
</dbReference>
<dbReference type="GO" id="GO:0006567">
    <property type="term" value="P:L-threonine catabolic process"/>
    <property type="evidence" value="ECO:0007669"/>
    <property type="project" value="InterPro"/>
</dbReference>
<dbReference type="SUPFAM" id="SSF55021">
    <property type="entry name" value="ACT-like"/>
    <property type="match status" value="1"/>
</dbReference>
<reference evidence="7 8" key="1">
    <citation type="submission" date="2016-11" db="EMBL/GenBank/DDBJ databases">
        <title>Complete genome sequence of the aerobically denitrifying bacterium Chelatococcus daeguensis TAD1.</title>
        <authorList>
            <person name="Yang Y."/>
            <person name="Huang S."/>
            <person name="Lin E."/>
        </authorList>
    </citation>
    <scope>NUCLEOTIDE SEQUENCE [LARGE SCALE GENOMIC DNA]</scope>
    <source>
        <strain evidence="7 8">TAD1</strain>
    </source>
</reference>
<dbReference type="InterPro" id="IPR002912">
    <property type="entry name" value="ACT_dom"/>
</dbReference>
<evidence type="ECO:0000256" key="3">
    <source>
        <dbReference type="ARBA" id="ARBA00022898"/>
    </source>
</evidence>